<keyword evidence="2" id="KW-1185">Reference proteome</keyword>
<dbReference type="InterPro" id="IPR032720">
    <property type="entry name" value="Cys_rich_CWC"/>
</dbReference>
<dbReference type="Pfam" id="PF14375">
    <property type="entry name" value="Cys_rich_CWC"/>
    <property type="match status" value="1"/>
</dbReference>
<gene>
    <name evidence="1" type="ORF">AS180_12815</name>
</gene>
<evidence type="ECO:0000313" key="2">
    <source>
        <dbReference type="Proteomes" id="UP000053681"/>
    </source>
</evidence>
<evidence type="ECO:0000313" key="1">
    <source>
        <dbReference type="EMBL" id="KSU87510.1"/>
    </source>
</evidence>
<accession>A0A0V8JKF8</accession>
<dbReference type="AlphaFoldDB" id="A0A0V8JKF8"/>
<dbReference type="EMBL" id="LNQP01000042">
    <property type="protein sequence ID" value="KSU87510.1"/>
    <property type="molecule type" value="Genomic_DNA"/>
</dbReference>
<organism evidence="1 2">
    <name type="scientific">Priestia veravalensis</name>
    <dbReference type="NCBI Taxonomy" id="1414648"/>
    <lineage>
        <taxon>Bacteria</taxon>
        <taxon>Bacillati</taxon>
        <taxon>Bacillota</taxon>
        <taxon>Bacilli</taxon>
        <taxon>Bacillales</taxon>
        <taxon>Bacillaceae</taxon>
        <taxon>Priestia</taxon>
    </lineage>
</organism>
<evidence type="ECO:0008006" key="3">
    <source>
        <dbReference type="Google" id="ProtNLM"/>
    </source>
</evidence>
<sequence>MINRTCPLCGKKNGCQHVLKEEEFTCWCAEEEFPDALKAKSSHSCICKSCLQAYKESQREE</sequence>
<comment type="caution">
    <text evidence="1">The sequence shown here is derived from an EMBL/GenBank/DDBJ whole genome shotgun (WGS) entry which is preliminary data.</text>
</comment>
<dbReference type="Proteomes" id="UP000053681">
    <property type="component" value="Unassembled WGS sequence"/>
</dbReference>
<dbReference type="RefSeq" id="WP_025908894.1">
    <property type="nucleotide sequence ID" value="NZ_KQ758657.1"/>
</dbReference>
<reference evidence="1 2" key="1">
    <citation type="submission" date="2015-11" db="EMBL/GenBank/DDBJ databases">
        <title>Bacillus caseinolyticus sp nov.</title>
        <authorList>
            <person name="Dastager S.G."/>
            <person name="Mawlankar R."/>
        </authorList>
    </citation>
    <scope>NUCLEOTIDE SEQUENCE [LARGE SCALE GENOMIC DNA]</scope>
    <source>
        <strain evidence="1 2">SGD-V-76</strain>
    </source>
</reference>
<protein>
    <recommendedName>
        <fullName evidence="3">Cysteine-rich CWC</fullName>
    </recommendedName>
</protein>
<proteinExistence type="predicted"/>
<name>A0A0V8JKF8_9BACI</name>